<dbReference type="InterPro" id="IPR015422">
    <property type="entry name" value="PyrdxlP-dep_Trfase_small"/>
</dbReference>
<organism evidence="5 6">
    <name type="scientific">Thermaurantimonas aggregans</name>
    <dbReference type="NCBI Taxonomy" id="2173829"/>
    <lineage>
        <taxon>Bacteria</taxon>
        <taxon>Pseudomonadati</taxon>
        <taxon>Bacteroidota</taxon>
        <taxon>Flavobacteriia</taxon>
        <taxon>Flavobacteriales</taxon>
        <taxon>Schleiferiaceae</taxon>
        <taxon>Thermaurantimonas</taxon>
    </lineage>
</organism>
<keyword evidence="2 3" id="KW-0663">Pyridoxal phosphate</keyword>
<dbReference type="AlphaFoldDB" id="A0A401XIJ1"/>
<dbReference type="PANTHER" id="PTHR11808">
    <property type="entry name" value="TRANS-SULFURATION ENZYME FAMILY MEMBER"/>
    <property type="match status" value="1"/>
</dbReference>
<dbReference type="SUPFAM" id="SSF53383">
    <property type="entry name" value="PLP-dependent transferases"/>
    <property type="match status" value="1"/>
</dbReference>
<dbReference type="GO" id="GO:0019346">
    <property type="term" value="P:transsulfuration"/>
    <property type="evidence" value="ECO:0007669"/>
    <property type="project" value="InterPro"/>
</dbReference>
<reference evidence="5 6" key="1">
    <citation type="submission" date="2018-11" db="EMBL/GenBank/DDBJ databases">
        <title>Schleiferia aggregans sp. nov., a moderately thermophilic heterotrophic bacterium isolated from microbial mats at a terrestrial hot spring.</title>
        <authorList>
            <person name="Iino T."/>
            <person name="Ohkuma M."/>
            <person name="Haruta S."/>
        </authorList>
    </citation>
    <scope>NUCLEOTIDE SEQUENCE [LARGE SCALE GENOMIC DNA]</scope>
    <source>
        <strain evidence="5 6">LA</strain>
    </source>
</reference>
<sequence>MHPESLMMSYGYHPEWSEGAIKCPIFQTSTFVFKTAEEGKAFFELAYGKRYARPGEIPGLIYSRLNNPNMQILEERLCLWDQAEEAAAFESGMSAIATTMLAFLKPGDAIVYGNPVYGGTHHFINHYLISIGVKVLDIHPKQEESEILELIESSGFKDHIRMLYIETPANPTNDLFDIHMVRRIADALQQHSGHTVKVVVDNTYLGPVFQHPLLHGADIVLYSATKYLGGHSDLIAGVVLGSHTDLEQIKHLRTFLGNMISPNTAWLLMRSIETLKIRMERQQKNALQVVDWLLKHPKITRVYYPGLPSQGERQVSIFHRQCVGSGAMISFDISRGESEAFRFLNRLKLIHLAVSLGSNESLAQHPYTMTHSDVPEADKQLHNITPSMIRLSIGIEHHEDLIADLEQALNF</sequence>
<dbReference type="Gene3D" id="3.90.1150.10">
    <property type="entry name" value="Aspartate Aminotransferase, domain 1"/>
    <property type="match status" value="1"/>
</dbReference>
<dbReference type="FunFam" id="3.90.1150.10:FF:000033">
    <property type="entry name" value="Cystathionine gamma-synthase"/>
    <property type="match status" value="1"/>
</dbReference>
<evidence type="ECO:0000256" key="1">
    <source>
        <dbReference type="ARBA" id="ARBA00001933"/>
    </source>
</evidence>
<dbReference type="RefSeq" id="WP_124396858.1">
    <property type="nucleotide sequence ID" value="NZ_BHZE01000002.1"/>
</dbReference>
<proteinExistence type="inferred from homology"/>
<dbReference type="PANTHER" id="PTHR11808:SF86">
    <property type="entry name" value="METHIONINE GAMMA-LYASE"/>
    <property type="match status" value="1"/>
</dbReference>
<feature type="modified residue" description="N6-(pyridoxal phosphate)lysine" evidence="3">
    <location>
        <position position="226"/>
    </location>
</feature>
<dbReference type="Proteomes" id="UP000286715">
    <property type="component" value="Unassembled WGS sequence"/>
</dbReference>
<dbReference type="PROSITE" id="PS00868">
    <property type="entry name" value="CYS_MET_METAB_PP"/>
    <property type="match status" value="1"/>
</dbReference>
<accession>A0A401XIJ1</accession>
<dbReference type="EMBL" id="BHZE01000002">
    <property type="protein sequence ID" value="GCD76784.1"/>
    <property type="molecule type" value="Genomic_DNA"/>
</dbReference>
<evidence type="ECO:0000313" key="5">
    <source>
        <dbReference type="EMBL" id="GCD76784.1"/>
    </source>
</evidence>
<comment type="caution">
    <text evidence="5">The sequence shown here is derived from an EMBL/GenBank/DDBJ whole genome shotgun (WGS) entry which is preliminary data.</text>
</comment>
<name>A0A401XIJ1_9FLAO</name>
<dbReference type="NCBIfam" id="NF005455">
    <property type="entry name" value="PRK07049.1"/>
    <property type="match status" value="1"/>
</dbReference>
<comment type="cofactor">
    <cofactor evidence="1 4">
        <name>pyridoxal 5'-phosphate</name>
        <dbReference type="ChEBI" id="CHEBI:597326"/>
    </cofactor>
</comment>
<protein>
    <submittedName>
        <fullName evidence="5">Methionine gamma-lyase</fullName>
    </submittedName>
</protein>
<dbReference type="InterPro" id="IPR000277">
    <property type="entry name" value="Cys/Met-Metab_PyrdxlP-dep_enz"/>
</dbReference>
<gene>
    <name evidence="5" type="ORF">JCM31826_02660</name>
</gene>
<evidence type="ECO:0000256" key="2">
    <source>
        <dbReference type="ARBA" id="ARBA00022898"/>
    </source>
</evidence>
<dbReference type="OrthoDB" id="9803729at2"/>
<dbReference type="PIRSF" id="PIRSF001434">
    <property type="entry name" value="CGS"/>
    <property type="match status" value="1"/>
</dbReference>
<evidence type="ECO:0000256" key="4">
    <source>
        <dbReference type="RuleBase" id="RU362118"/>
    </source>
</evidence>
<dbReference type="GO" id="GO:0016846">
    <property type="term" value="F:carbon-sulfur lyase activity"/>
    <property type="evidence" value="ECO:0007669"/>
    <property type="project" value="TreeGrafter"/>
</dbReference>
<dbReference type="CDD" id="cd00614">
    <property type="entry name" value="CGS_like"/>
    <property type="match status" value="1"/>
</dbReference>
<dbReference type="FunFam" id="3.40.640.10:FF:000046">
    <property type="entry name" value="Cystathionine gamma-lyase"/>
    <property type="match status" value="1"/>
</dbReference>
<dbReference type="GO" id="GO:0030170">
    <property type="term" value="F:pyridoxal phosphate binding"/>
    <property type="evidence" value="ECO:0007669"/>
    <property type="project" value="InterPro"/>
</dbReference>
<evidence type="ECO:0000313" key="6">
    <source>
        <dbReference type="Proteomes" id="UP000286715"/>
    </source>
</evidence>
<dbReference type="GO" id="GO:0009086">
    <property type="term" value="P:methionine biosynthetic process"/>
    <property type="evidence" value="ECO:0007669"/>
    <property type="project" value="UniProtKB-ARBA"/>
</dbReference>
<evidence type="ECO:0000256" key="3">
    <source>
        <dbReference type="PIRSR" id="PIRSR001434-2"/>
    </source>
</evidence>
<keyword evidence="5" id="KW-0456">Lyase</keyword>
<dbReference type="InterPro" id="IPR015424">
    <property type="entry name" value="PyrdxlP-dep_Trfase"/>
</dbReference>
<keyword evidence="6" id="KW-1185">Reference proteome</keyword>
<dbReference type="InterPro" id="IPR015421">
    <property type="entry name" value="PyrdxlP-dep_Trfase_major"/>
</dbReference>
<dbReference type="Pfam" id="PF01053">
    <property type="entry name" value="Cys_Met_Meta_PP"/>
    <property type="match status" value="1"/>
</dbReference>
<dbReference type="GO" id="GO:0005737">
    <property type="term" value="C:cytoplasm"/>
    <property type="evidence" value="ECO:0007669"/>
    <property type="project" value="TreeGrafter"/>
</dbReference>
<comment type="similarity">
    <text evidence="4">Belongs to the trans-sulfuration enzymes family.</text>
</comment>
<dbReference type="Gene3D" id="3.40.640.10">
    <property type="entry name" value="Type I PLP-dependent aspartate aminotransferase-like (Major domain)"/>
    <property type="match status" value="1"/>
</dbReference>
<dbReference type="InterPro" id="IPR054542">
    <property type="entry name" value="Cys_met_metab_PP"/>
</dbReference>